<dbReference type="Proteomes" id="UP001465976">
    <property type="component" value="Unassembled WGS sequence"/>
</dbReference>
<name>A0ABR3ES38_9AGAR</name>
<dbReference type="InterPro" id="IPR000269">
    <property type="entry name" value="Cu_amine_oxidase"/>
</dbReference>
<dbReference type="Pfam" id="PF09248">
    <property type="entry name" value="DUF1965"/>
    <property type="match status" value="1"/>
</dbReference>
<dbReference type="EMBL" id="JBAHYK010002143">
    <property type="protein sequence ID" value="KAL0565726.1"/>
    <property type="molecule type" value="Genomic_DNA"/>
</dbReference>
<dbReference type="Gene3D" id="3.10.450.40">
    <property type="match status" value="2"/>
</dbReference>
<keyword evidence="3 7" id="KW-0479">Metal-binding</keyword>
<gene>
    <name evidence="12" type="ORF">V5O48_016298</name>
</gene>
<evidence type="ECO:0000256" key="6">
    <source>
        <dbReference type="ARBA" id="ARBA00023008"/>
    </source>
</evidence>
<dbReference type="Pfam" id="PF01179">
    <property type="entry name" value="Cu_amine_oxid"/>
    <property type="match status" value="1"/>
</dbReference>
<evidence type="ECO:0000259" key="11">
    <source>
        <dbReference type="Pfam" id="PF09248"/>
    </source>
</evidence>
<dbReference type="PANTHER" id="PTHR10638:SF20">
    <property type="entry name" value="AMINE OXIDASE"/>
    <property type="match status" value="1"/>
</dbReference>
<organism evidence="12 13">
    <name type="scientific">Marasmius crinis-equi</name>
    <dbReference type="NCBI Taxonomy" id="585013"/>
    <lineage>
        <taxon>Eukaryota</taxon>
        <taxon>Fungi</taxon>
        <taxon>Dikarya</taxon>
        <taxon>Basidiomycota</taxon>
        <taxon>Agaricomycotina</taxon>
        <taxon>Agaricomycetes</taxon>
        <taxon>Agaricomycetidae</taxon>
        <taxon>Agaricales</taxon>
        <taxon>Marasmiineae</taxon>
        <taxon>Marasmiaceae</taxon>
        <taxon>Marasmius</taxon>
    </lineage>
</organism>
<evidence type="ECO:0000313" key="13">
    <source>
        <dbReference type="Proteomes" id="UP001465976"/>
    </source>
</evidence>
<feature type="region of interest" description="Disordered" evidence="8">
    <location>
        <begin position="277"/>
        <end position="306"/>
    </location>
</feature>
<comment type="caution">
    <text evidence="12">The sequence shown here is derived from an EMBL/GenBank/DDBJ whole genome shotgun (WGS) entry which is preliminary data.</text>
</comment>
<accession>A0ABR3ES38</accession>
<evidence type="ECO:0000259" key="10">
    <source>
        <dbReference type="Pfam" id="PF01179"/>
    </source>
</evidence>
<keyword evidence="13" id="KW-1185">Reference proteome</keyword>
<dbReference type="Gene3D" id="2.70.98.20">
    <property type="entry name" value="Copper amine oxidase, catalytic domain"/>
    <property type="match status" value="1"/>
</dbReference>
<evidence type="ECO:0000256" key="8">
    <source>
        <dbReference type="SAM" id="MobiDB-lite"/>
    </source>
</evidence>
<feature type="chain" id="PRO_5047128928" description="Amine oxidase" evidence="9">
    <location>
        <begin position="23"/>
        <end position="384"/>
    </location>
</feature>
<feature type="region of interest" description="Disordered" evidence="8">
    <location>
        <begin position="19"/>
        <end position="38"/>
    </location>
</feature>
<dbReference type="EC" id="1.4.3.-" evidence="7"/>
<comment type="similarity">
    <text evidence="2 7">Belongs to the copper/topaquinone oxidase family.</text>
</comment>
<evidence type="ECO:0000256" key="2">
    <source>
        <dbReference type="ARBA" id="ARBA00007983"/>
    </source>
</evidence>
<keyword evidence="5 7" id="KW-0560">Oxidoreductase</keyword>
<reference evidence="12 13" key="1">
    <citation type="submission" date="2024-02" db="EMBL/GenBank/DDBJ databases">
        <title>A draft genome for the cacao thread blight pathogen Marasmius crinis-equi.</title>
        <authorList>
            <person name="Cohen S.P."/>
            <person name="Baruah I.K."/>
            <person name="Amoako-Attah I."/>
            <person name="Bukari Y."/>
            <person name="Meinhardt L.W."/>
            <person name="Bailey B.A."/>
        </authorList>
    </citation>
    <scope>NUCLEOTIDE SEQUENCE [LARGE SCALE GENOMIC DNA]</scope>
    <source>
        <strain evidence="12 13">GH-76</strain>
    </source>
</reference>
<keyword evidence="4 7" id="KW-0801">TPQ</keyword>
<keyword evidence="6 7" id="KW-0186">Copper</keyword>
<evidence type="ECO:0000256" key="7">
    <source>
        <dbReference type="RuleBase" id="RU000672"/>
    </source>
</evidence>
<evidence type="ECO:0000256" key="9">
    <source>
        <dbReference type="SAM" id="SignalP"/>
    </source>
</evidence>
<dbReference type="SUPFAM" id="SSF54416">
    <property type="entry name" value="Amine oxidase N-terminal region"/>
    <property type="match status" value="2"/>
</dbReference>
<comment type="cofactor">
    <cofactor evidence="7">
        <name>Cu cation</name>
        <dbReference type="ChEBI" id="CHEBI:23378"/>
    </cofactor>
    <text evidence="7">Contains 1 topaquinone per subunit.</text>
</comment>
<evidence type="ECO:0000256" key="3">
    <source>
        <dbReference type="ARBA" id="ARBA00022723"/>
    </source>
</evidence>
<proteinExistence type="inferred from homology"/>
<evidence type="ECO:0000256" key="5">
    <source>
        <dbReference type="ARBA" id="ARBA00023002"/>
    </source>
</evidence>
<comment type="PTM">
    <text evidence="7">Topaquinone (TPQ) is generated by copper-dependent autoxidation of a specific tyrosyl residue.</text>
</comment>
<protein>
    <recommendedName>
        <fullName evidence="7">Amine oxidase</fullName>
        <ecNumber evidence="7">1.4.3.-</ecNumber>
    </recommendedName>
</protein>
<keyword evidence="9" id="KW-0732">Signal</keyword>
<dbReference type="PANTHER" id="PTHR10638">
    <property type="entry name" value="COPPER AMINE OXIDASE"/>
    <property type="match status" value="1"/>
</dbReference>
<sequence length="384" mass="42501">MRFLTPALFLPFIFTRPSGTDAADSTGTSERCKPTPLPATPPSAVNIWAALTADETASIAGWLRGPARHLNLSSRASSISDNSIVLIESYPPSKAEALAHLLSPDTVAPPDRYARVTIHHGAASEPSVKDYIVGPLPISSSRKTRMYPLTDIYHAKVPYNARRMSLEAMDEEIMRNLLTPEMLSAIEAISGLANSNATFGIAPTTPMSFDGSFRRHWISFTQQVAGWTIRPVALYAYIDMSGTDASKWRILKVVCNNQLFNSTHEFLKAYHNGSLNRPAVPEHPNNSSWSSRKRREGYTRDLDDLPGPRSISSDGLRFRLDRERGYVSWMGWGMFLSFNCDMGMSLWDVRFRGERLIYELATIPSSPVPPTSTVTGAWAPPPAI</sequence>
<feature type="domain" description="Copper amine oxidase catalytic" evidence="10">
    <location>
        <begin position="310"/>
        <end position="361"/>
    </location>
</feature>
<dbReference type="PRINTS" id="PR00766">
    <property type="entry name" value="CUDAOXIDASE"/>
</dbReference>
<evidence type="ECO:0000256" key="1">
    <source>
        <dbReference type="ARBA" id="ARBA00001935"/>
    </source>
</evidence>
<comment type="cofactor">
    <cofactor evidence="1">
        <name>Cu cation</name>
        <dbReference type="ChEBI" id="CHEBI:23378"/>
    </cofactor>
</comment>
<feature type="signal peptide" evidence="9">
    <location>
        <begin position="1"/>
        <end position="22"/>
    </location>
</feature>
<dbReference type="InterPro" id="IPR036460">
    <property type="entry name" value="Cu_amine_oxidase_C_sf"/>
</dbReference>
<evidence type="ECO:0000313" key="12">
    <source>
        <dbReference type="EMBL" id="KAL0565726.1"/>
    </source>
</evidence>
<feature type="domain" description="DUF1965" evidence="11">
    <location>
        <begin position="228"/>
        <end position="277"/>
    </location>
</feature>
<dbReference type="SUPFAM" id="SSF49998">
    <property type="entry name" value="Amine oxidase catalytic domain"/>
    <property type="match status" value="1"/>
</dbReference>
<dbReference type="InterPro" id="IPR016182">
    <property type="entry name" value="Cu_amine_oxidase_N-reg"/>
</dbReference>
<dbReference type="InterPro" id="IPR015798">
    <property type="entry name" value="Cu_amine_oxidase_C"/>
</dbReference>
<dbReference type="InterPro" id="IPR015328">
    <property type="entry name" value="DUF1965"/>
</dbReference>
<evidence type="ECO:0000256" key="4">
    <source>
        <dbReference type="ARBA" id="ARBA00022772"/>
    </source>
</evidence>